<accession>A0A0F9VAV0</accession>
<reference evidence="1" key="1">
    <citation type="journal article" date="2015" name="Nature">
        <title>Complex archaea that bridge the gap between prokaryotes and eukaryotes.</title>
        <authorList>
            <person name="Spang A."/>
            <person name="Saw J.H."/>
            <person name="Jorgensen S.L."/>
            <person name="Zaremba-Niedzwiedzka K."/>
            <person name="Martijn J."/>
            <person name="Lind A.E."/>
            <person name="van Eijk R."/>
            <person name="Schleper C."/>
            <person name="Guy L."/>
            <person name="Ettema T.J."/>
        </authorList>
    </citation>
    <scope>NUCLEOTIDE SEQUENCE</scope>
</reference>
<dbReference type="EMBL" id="LAZR01000062">
    <property type="protein sequence ID" value="KKN96882.1"/>
    <property type="molecule type" value="Genomic_DNA"/>
</dbReference>
<comment type="caution">
    <text evidence="1">The sequence shown here is derived from an EMBL/GenBank/DDBJ whole genome shotgun (WGS) entry which is preliminary data.</text>
</comment>
<gene>
    <name evidence="1" type="ORF">LCGC14_0165260</name>
</gene>
<sequence>MKVSRALAEARLKDTSQSFAPLANALLAYGYNIVNQDETSVILQAGNRKVLVELDSGNAEPQKYLLSKLGDETSLTEVRNILYGHPGFNVDLGGAEKICVYVRESTETPAETVKQLLHE</sequence>
<evidence type="ECO:0000313" key="1">
    <source>
        <dbReference type="EMBL" id="KKN96882.1"/>
    </source>
</evidence>
<organism evidence="1">
    <name type="scientific">marine sediment metagenome</name>
    <dbReference type="NCBI Taxonomy" id="412755"/>
    <lineage>
        <taxon>unclassified sequences</taxon>
        <taxon>metagenomes</taxon>
        <taxon>ecological metagenomes</taxon>
    </lineage>
</organism>
<name>A0A0F9VAV0_9ZZZZ</name>
<dbReference type="AlphaFoldDB" id="A0A0F9VAV0"/>
<protein>
    <submittedName>
        <fullName evidence="1">Uncharacterized protein</fullName>
    </submittedName>
</protein>
<proteinExistence type="predicted"/>